<organism evidence="6 7">
    <name type="scientific">Litorilituus sediminis</name>
    <dbReference type="NCBI Taxonomy" id="718192"/>
    <lineage>
        <taxon>Bacteria</taxon>
        <taxon>Pseudomonadati</taxon>
        <taxon>Pseudomonadota</taxon>
        <taxon>Gammaproteobacteria</taxon>
        <taxon>Alteromonadales</taxon>
        <taxon>Colwelliaceae</taxon>
        <taxon>Litorilituus</taxon>
    </lineage>
</organism>
<proteinExistence type="predicted"/>
<dbReference type="Pfam" id="PF05228">
    <property type="entry name" value="CHASE4"/>
    <property type="match status" value="1"/>
</dbReference>
<dbReference type="EC" id="2.7.7.65" evidence="2"/>
<sequence>MNTAPSISQLQLRAFIIVIAIFVLTKVAYRVFIEQPLVEETLSLLIKRDLEDIRHDAQRYLTHLEDINYKLVQQNFPEQAVPDELFLALDIDGVFFIDAALNTVVKKGFNHLTQQPLQFELDDFDRFPEHKRLFLPRSNGQKFMPTSGMIQTLYGPAFFSSAQIISTLKEGENNGYIMVVRILEQNFLDDFAKDGYAQLSLNAISKSVNPDKLKHWTDIPVIGRQNPVNQLVIDDYFDKPIAILTVTHTTSVVSPWFDERGFIYVGILMLSLLAWRVWAIKRFVTPIRALALQIKAMSENLKLEKLNEDNKIAELNHFAESFNHLTTTVKQQASKLNEQIYLDPLTQIANRRAFNQHFTRQVNLLKRHNIGFCLIMADVDHFKRYNDSLGHLAGDEALVKVAQILTGFFKRNADICARYGGEEFIMLFSDVSIAFAEQQMNDMLASMHEQAIEHPDSPTAQYVTLSLGACFVDGNKVDASKLQQEGVIALADEALYSSKEQGRNRLTIKHY</sequence>
<evidence type="ECO:0000256" key="4">
    <source>
        <dbReference type="SAM" id="Phobius"/>
    </source>
</evidence>
<keyword evidence="4" id="KW-1133">Transmembrane helix</keyword>
<dbReference type="InterPro" id="IPR007892">
    <property type="entry name" value="CHASE4"/>
</dbReference>
<dbReference type="Pfam" id="PF00990">
    <property type="entry name" value="GGDEF"/>
    <property type="match status" value="1"/>
</dbReference>
<accession>A0A4P6P2S0</accession>
<keyword evidence="7" id="KW-1185">Reference proteome</keyword>
<feature type="transmembrane region" description="Helical" evidence="4">
    <location>
        <begin position="261"/>
        <end position="278"/>
    </location>
</feature>
<protein>
    <recommendedName>
        <fullName evidence="2">diguanylate cyclase</fullName>
        <ecNumber evidence="2">2.7.7.65</ecNumber>
    </recommendedName>
</protein>
<dbReference type="KEGG" id="lsd:EMK97_07745"/>
<dbReference type="EMBL" id="CP034759">
    <property type="protein sequence ID" value="QBG35611.1"/>
    <property type="molecule type" value="Genomic_DNA"/>
</dbReference>
<dbReference type="AlphaFoldDB" id="A0A4P6P2S0"/>
<dbReference type="InterPro" id="IPR000160">
    <property type="entry name" value="GGDEF_dom"/>
</dbReference>
<evidence type="ECO:0000256" key="3">
    <source>
        <dbReference type="ARBA" id="ARBA00034247"/>
    </source>
</evidence>
<evidence type="ECO:0000313" key="7">
    <source>
        <dbReference type="Proteomes" id="UP000290244"/>
    </source>
</evidence>
<keyword evidence="4" id="KW-0472">Membrane</keyword>
<dbReference type="InterPro" id="IPR029787">
    <property type="entry name" value="Nucleotide_cyclase"/>
</dbReference>
<feature type="domain" description="GGDEF" evidence="5">
    <location>
        <begin position="370"/>
        <end position="511"/>
    </location>
</feature>
<dbReference type="GO" id="GO:1902201">
    <property type="term" value="P:negative regulation of bacterial-type flagellum-dependent cell motility"/>
    <property type="evidence" value="ECO:0007669"/>
    <property type="project" value="TreeGrafter"/>
</dbReference>
<feature type="transmembrane region" description="Helical" evidence="4">
    <location>
        <begin position="12"/>
        <end position="32"/>
    </location>
</feature>
<dbReference type="FunFam" id="3.30.70.270:FF:000001">
    <property type="entry name" value="Diguanylate cyclase domain protein"/>
    <property type="match status" value="1"/>
</dbReference>
<dbReference type="PANTHER" id="PTHR45138">
    <property type="entry name" value="REGULATORY COMPONENTS OF SENSORY TRANSDUCTION SYSTEM"/>
    <property type="match status" value="1"/>
</dbReference>
<evidence type="ECO:0000313" key="6">
    <source>
        <dbReference type="EMBL" id="QBG35611.1"/>
    </source>
</evidence>
<dbReference type="PANTHER" id="PTHR45138:SF9">
    <property type="entry name" value="DIGUANYLATE CYCLASE DGCM-RELATED"/>
    <property type="match status" value="1"/>
</dbReference>
<reference evidence="6 7" key="1">
    <citation type="submission" date="2018-12" db="EMBL/GenBank/DDBJ databases">
        <title>Complete genome of Litorilituus sediminis.</title>
        <authorList>
            <person name="Liu A."/>
            <person name="Rong J."/>
        </authorList>
    </citation>
    <scope>NUCLEOTIDE SEQUENCE [LARGE SCALE GENOMIC DNA]</scope>
    <source>
        <strain evidence="6 7">JCM 17549</strain>
    </source>
</reference>
<evidence type="ECO:0000259" key="5">
    <source>
        <dbReference type="PROSITE" id="PS50887"/>
    </source>
</evidence>
<dbReference type="PROSITE" id="PS50887">
    <property type="entry name" value="GGDEF"/>
    <property type="match status" value="1"/>
</dbReference>
<evidence type="ECO:0000256" key="2">
    <source>
        <dbReference type="ARBA" id="ARBA00012528"/>
    </source>
</evidence>
<dbReference type="Proteomes" id="UP000290244">
    <property type="component" value="Chromosome"/>
</dbReference>
<dbReference type="GO" id="GO:0043709">
    <property type="term" value="P:cell adhesion involved in single-species biofilm formation"/>
    <property type="evidence" value="ECO:0007669"/>
    <property type="project" value="TreeGrafter"/>
</dbReference>
<dbReference type="GO" id="GO:0005886">
    <property type="term" value="C:plasma membrane"/>
    <property type="evidence" value="ECO:0007669"/>
    <property type="project" value="TreeGrafter"/>
</dbReference>
<dbReference type="RefSeq" id="WP_130600956.1">
    <property type="nucleotide sequence ID" value="NZ_CP034759.1"/>
</dbReference>
<dbReference type="Gene3D" id="3.30.70.270">
    <property type="match status" value="1"/>
</dbReference>
<comment type="catalytic activity">
    <reaction evidence="3">
        <text>2 GTP = 3',3'-c-di-GMP + 2 diphosphate</text>
        <dbReference type="Rhea" id="RHEA:24898"/>
        <dbReference type="ChEBI" id="CHEBI:33019"/>
        <dbReference type="ChEBI" id="CHEBI:37565"/>
        <dbReference type="ChEBI" id="CHEBI:58805"/>
        <dbReference type="EC" id="2.7.7.65"/>
    </reaction>
</comment>
<name>A0A4P6P2S0_9GAMM</name>
<dbReference type="CDD" id="cd01949">
    <property type="entry name" value="GGDEF"/>
    <property type="match status" value="1"/>
</dbReference>
<dbReference type="InterPro" id="IPR050469">
    <property type="entry name" value="Diguanylate_Cyclase"/>
</dbReference>
<dbReference type="NCBIfam" id="TIGR00254">
    <property type="entry name" value="GGDEF"/>
    <property type="match status" value="1"/>
</dbReference>
<evidence type="ECO:0000256" key="1">
    <source>
        <dbReference type="ARBA" id="ARBA00001946"/>
    </source>
</evidence>
<gene>
    <name evidence="6" type="ORF">EMK97_07745</name>
</gene>
<dbReference type="SMART" id="SM00267">
    <property type="entry name" value="GGDEF"/>
    <property type="match status" value="1"/>
</dbReference>
<dbReference type="SUPFAM" id="SSF55073">
    <property type="entry name" value="Nucleotide cyclase"/>
    <property type="match status" value="1"/>
</dbReference>
<dbReference type="InterPro" id="IPR043128">
    <property type="entry name" value="Rev_trsase/Diguanyl_cyclase"/>
</dbReference>
<comment type="cofactor">
    <cofactor evidence="1">
        <name>Mg(2+)</name>
        <dbReference type="ChEBI" id="CHEBI:18420"/>
    </cofactor>
</comment>
<keyword evidence="4" id="KW-0812">Transmembrane</keyword>
<dbReference type="OrthoDB" id="9812260at2"/>
<dbReference type="GO" id="GO:0052621">
    <property type="term" value="F:diguanylate cyclase activity"/>
    <property type="evidence" value="ECO:0007669"/>
    <property type="project" value="UniProtKB-EC"/>
</dbReference>